<proteinExistence type="predicted"/>
<evidence type="ECO:0000313" key="1">
    <source>
        <dbReference type="EMBL" id="CUS52316.1"/>
    </source>
</evidence>
<dbReference type="EMBL" id="CZRL01000082">
    <property type="protein sequence ID" value="CUS52316.1"/>
    <property type="molecule type" value="Genomic_DNA"/>
</dbReference>
<dbReference type="AlphaFoldDB" id="A0A160TUP2"/>
<accession>A0A160TUP2</accession>
<sequence>MPLIECRRVEVKWSLVELFHLNEGNTRSPAGRLIAIGQGQIRLS</sequence>
<protein>
    <submittedName>
        <fullName evidence="1">Uncharacterized protein</fullName>
    </submittedName>
</protein>
<gene>
    <name evidence="1" type="ORF">MGWOODY_XGa2509</name>
</gene>
<name>A0A160TUP2_9ZZZZ</name>
<organism evidence="1">
    <name type="scientific">hydrothermal vent metagenome</name>
    <dbReference type="NCBI Taxonomy" id="652676"/>
    <lineage>
        <taxon>unclassified sequences</taxon>
        <taxon>metagenomes</taxon>
        <taxon>ecological metagenomes</taxon>
    </lineage>
</organism>
<reference evidence="1" key="1">
    <citation type="submission" date="2015-10" db="EMBL/GenBank/DDBJ databases">
        <authorList>
            <person name="Gilbert D.G."/>
        </authorList>
    </citation>
    <scope>NUCLEOTIDE SEQUENCE</scope>
</reference>